<dbReference type="InterPro" id="IPR056884">
    <property type="entry name" value="NPHP3-like_N"/>
</dbReference>
<dbReference type="Gene3D" id="3.40.50.300">
    <property type="entry name" value="P-loop containing nucleotide triphosphate hydrolases"/>
    <property type="match status" value="1"/>
</dbReference>
<accession>A0A8H7D4J3</accession>
<dbReference type="Gene3D" id="1.25.40.20">
    <property type="entry name" value="Ankyrin repeat-containing domain"/>
    <property type="match status" value="3"/>
</dbReference>
<feature type="repeat" description="ANK" evidence="3">
    <location>
        <begin position="660"/>
        <end position="692"/>
    </location>
</feature>
<dbReference type="OrthoDB" id="7464126at2759"/>
<feature type="repeat" description="ANK" evidence="3">
    <location>
        <begin position="726"/>
        <end position="758"/>
    </location>
</feature>
<feature type="repeat" description="ANK" evidence="3">
    <location>
        <begin position="627"/>
        <end position="659"/>
    </location>
</feature>
<sequence length="790" mass="88425">MSRQDDKPKIVYIYGGKGGKGGAGSVNSGSGGMGEAPTVNFNNSTNNIVIQSHGLVEDLNKWLEFPPDTKDRQYHLRSLCHRDTGHWLLHDDRFVKWKATPGSLWIKGISGTGKSVLSSTVIEEVTKACPERSAIAFFYFDFRNEQQRMDIMLCSIIWQLSGRSPSPYNSLERLYKSLGNGTIHPQPADLQGVLKDLLSELDQTYIIIDGLDECDKADWKHLIRFIHSLCHPAKNAPHLLFTSQLLEEFQEAFKDVTFIELGSLVTTGDIRSFIGSEVLRVGNWASGDEYAQNVTEQIVQKSNGMFRMAACLLLELHKCHWEDNWVKTLTTLPADLFGIYDRFLTRAKVTLPGVFIQAILRWLVFSARQVTPDELADAIAFHLDDPAFDFSDPAKSIYHPNRRQSNSGIFKLLEGLIMIKKGNNVWSGLPIYDWDKLSIALAHSSVKDYLLSSQFHQKFGSFIDLTRGVSHKFITQTCVRYLLLFADASYSMSEKTLPDYPISLYAAAYWFHHLQLCDNWNQEALLPLTMHLLEDGSSQYATLFRLHPLPRYWTHVWDRPISPAVCMCSQIGYMAGVQSLLIKHSTSVDQANEYGLTALHIASWKGYLNIAQLLIEYSASVNQADKDGWTALHLASSKGHLNIVQLLIEHSAFVNQTDKYGTTALHLASSKGHLNIVQLLIKCSKSVDQADKYGWTGLHLASSKGHLDIVQLLIKHSASVVQADKDGRTALQLASSRGHLKITQLLLECSVSINQVDKDGRTALYLASSRGHLNIALLLSQEDSKGAPTH</sequence>
<name>A0A8H7D4J3_9AGAR</name>
<evidence type="ECO:0000313" key="5">
    <source>
        <dbReference type="EMBL" id="KAF7358513.1"/>
    </source>
</evidence>
<dbReference type="PROSITE" id="PS50297">
    <property type="entry name" value="ANK_REP_REGION"/>
    <property type="match status" value="5"/>
</dbReference>
<dbReference type="PROSITE" id="PS50088">
    <property type="entry name" value="ANK_REPEAT"/>
    <property type="match status" value="5"/>
</dbReference>
<keyword evidence="2 3" id="KW-0040">ANK repeat</keyword>
<evidence type="ECO:0000256" key="1">
    <source>
        <dbReference type="ARBA" id="ARBA00022737"/>
    </source>
</evidence>
<feature type="repeat" description="ANK" evidence="3">
    <location>
        <begin position="693"/>
        <end position="725"/>
    </location>
</feature>
<dbReference type="Pfam" id="PF24883">
    <property type="entry name" value="NPHP3_N"/>
    <property type="match status" value="1"/>
</dbReference>
<proteinExistence type="predicted"/>
<dbReference type="EMBL" id="JACAZI010000006">
    <property type="protein sequence ID" value="KAF7358513.1"/>
    <property type="molecule type" value="Genomic_DNA"/>
</dbReference>
<dbReference type="Pfam" id="PF00023">
    <property type="entry name" value="Ank"/>
    <property type="match status" value="1"/>
</dbReference>
<dbReference type="InterPro" id="IPR007111">
    <property type="entry name" value="NACHT_NTPase"/>
</dbReference>
<dbReference type="InterPro" id="IPR027417">
    <property type="entry name" value="P-loop_NTPase"/>
</dbReference>
<dbReference type="SUPFAM" id="SSF48403">
    <property type="entry name" value="Ankyrin repeat"/>
    <property type="match status" value="1"/>
</dbReference>
<dbReference type="PANTHER" id="PTHR24166">
    <property type="entry name" value="ROLLING PEBBLES, ISOFORM B"/>
    <property type="match status" value="1"/>
</dbReference>
<dbReference type="InterPro" id="IPR036770">
    <property type="entry name" value="Ankyrin_rpt-contain_sf"/>
</dbReference>
<dbReference type="Proteomes" id="UP000620124">
    <property type="component" value="Unassembled WGS sequence"/>
</dbReference>
<dbReference type="InterPro" id="IPR050889">
    <property type="entry name" value="Dendritic_Spine_Reg/Scaffold"/>
</dbReference>
<dbReference type="SUPFAM" id="SSF52540">
    <property type="entry name" value="P-loop containing nucleoside triphosphate hydrolases"/>
    <property type="match status" value="1"/>
</dbReference>
<protein>
    <submittedName>
        <fullName evidence="5">HET-domain-containing protein</fullName>
    </submittedName>
</protein>
<comment type="caution">
    <text evidence="5">The sequence shown here is derived from an EMBL/GenBank/DDBJ whole genome shotgun (WGS) entry which is preliminary data.</text>
</comment>
<dbReference type="Pfam" id="PF12796">
    <property type="entry name" value="Ank_2"/>
    <property type="match status" value="2"/>
</dbReference>
<dbReference type="AlphaFoldDB" id="A0A8H7D4J3"/>
<dbReference type="PANTHER" id="PTHR24166:SF48">
    <property type="entry name" value="PROTEIN VAPYRIN"/>
    <property type="match status" value="1"/>
</dbReference>
<evidence type="ECO:0000313" key="6">
    <source>
        <dbReference type="Proteomes" id="UP000620124"/>
    </source>
</evidence>
<dbReference type="InterPro" id="IPR002110">
    <property type="entry name" value="Ankyrin_rpt"/>
</dbReference>
<feature type="domain" description="NACHT" evidence="4">
    <location>
        <begin position="102"/>
        <end position="213"/>
    </location>
</feature>
<dbReference type="PROSITE" id="PS50837">
    <property type="entry name" value="NACHT"/>
    <property type="match status" value="1"/>
</dbReference>
<feature type="repeat" description="ANK" evidence="3">
    <location>
        <begin position="594"/>
        <end position="626"/>
    </location>
</feature>
<evidence type="ECO:0000259" key="4">
    <source>
        <dbReference type="PROSITE" id="PS50837"/>
    </source>
</evidence>
<reference evidence="5" key="1">
    <citation type="submission" date="2020-05" db="EMBL/GenBank/DDBJ databases">
        <title>Mycena genomes resolve the evolution of fungal bioluminescence.</title>
        <authorList>
            <person name="Tsai I.J."/>
        </authorList>
    </citation>
    <scope>NUCLEOTIDE SEQUENCE</scope>
    <source>
        <strain evidence="5">CCC161011</strain>
    </source>
</reference>
<dbReference type="Pfam" id="PF13606">
    <property type="entry name" value="Ank_3"/>
    <property type="match status" value="1"/>
</dbReference>
<gene>
    <name evidence="5" type="ORF">MVEN_00902200</name>
</gene>
<dbReference type="SMART" id="SM00248">
    <property type="entry name" value="ANK"/>
    <property type="match status" value="6"/>
</dbReference>
<evidence type="ECO:0000256" key="2">
    <source>
        <dbReference type="ARBA" id="ARBA00023043"/>
    </source>
</evidence>
<evidence type="ECO:0000256" key="3">
    <source>
        <dbReference type="PROSITE-ProRule" id="PRU00023"/>
    </source>
</evidence>
<organism evidence="5 6">
    <name type="scientific">Mycena venus</name>
    <dbReference type="NCBI Taxonomy" id="2733690"/>
    <lineage>
        <taxon>Eukaryota</taxon>
        <taxon>Fungi</taxon>
        <taxon>Dikarya</taxon>
        <taxon>Basidiomycota</taxon>
        <taxon>Agaricomycotina</taxon>
        <taxon>Agaricomycetes</taxon>
        <taxon>Agaricomycetidae</taxon>
        <taxon>Agaricales</taxon>
        <taxon>Marasmiineae</taxon>
        <taxon>Mycenaceae</taxon>
        <taxon>Mycena</taxon>
    </lineage>
</organism>
<keyword evidence="6" id="KW-1185">Reference proteome</keyword>
<keyword evidence="1" id="KW-0677">Repeat</keyword>